<feature type="chain" id="PRO_5041707602" evidence="1">
    <location>
        <begin position="21"/>
        <end position="78"/>
    </location>
</feature>
<reference evidence="3" key="2">
    <citation type="submission" date="2023-11" db="UniProtKB">
        <authorList>
            <consortium name="WormBaseParasite"/>
        </authorList>
    </citation>
    <scope>IDENTIFICATION</scope>
</reference>
<evidence type="ECO:0000256" key="1">
    <source>
        <dbReference type="SAM" id="SignalP"/>
    </source>
</evidence>
<keyword evidence="1" id="KW-0732">Signal</keyword>
<reference evidence="2" key="1">
    <citation type="submission" date="2022-06" db="EMBL/GenBank/DDBJ databases">
        <authorList>
            <person name="Berger JAMES D."/>
            <person name="Berger JAMES D."/>
        </authorList>
    </citation>
    <scope>NUCLEOTIDE SEQUENCE [LARGE SCALE GENOMIC DNA]</scope>
</reference>
<proteinExistence type="predicted"/>
<evidence type="ECO:0000313" key="3">
    <source>
        <dbReference type="WBParaSite" id="TREG1_91750.1"/>
    </source>
</evidence>
<feature type="signal peptide" evidence="1">
    <location>
        <begin position="1"/>
        <end position="20"/>
    </location>
</feature>
<dbReference type="Proteomes" id="UP000050795">
    <property type="component" value="Unassembled WGS sequence"/>
</dbReference>
<name>A0AA85KJ50_TRIRE</name>
<protein>
    <submittedName>
        <fullName evidence="3">Uncharacterized protein</fullName>
    </submittedName>
</protein>
<keyword evidence="2" id="KW-1185">Reference proteome</keyword>
<sequence>MSHIVLHILISLFIIGYVSCDDNDDGIRLWDSANLNLKTPSVQPFKRRQIFRYGKRNSYPTAYSGYEDYPYLRRMYRK</sequence>
<dbReference type="AlphaFoldDB" id="A0AA85KJ50"/>
<accession>A0AA85KJ50</accession>
<dbReference type="WBParaSite" id="TREG1_91750.1">
    <property type="protein sequence ID" value="TREG1_91750.1"/>
    <property type="gene ID" value="TREG1_91750"/>
</dbReference>
<evidence type="ECO:0000313" key="2">
    <source>
        <dbReference type="Proteomes" id="UP000050795"/>
    </source>
</evidence>
<organism evidence="2 3">
    <name type="scientific">Trichobilharzia regenti</name>
    <name type="common">Nasal bird schistosome</name>
    <dbReference type="NCBI Taxonomy" id="157069"/>
    <lineage>
        <taxon>Eukaryota</taxon>
        <taxon>Metazoa</taxon>
        <taxon>Spiralia</taxon>
        <taxon>Lophotrochozoa</taxon>
        <taxon>Platyhelminthes</taxon>
        <taxon>Trematoda</taxon>
        <taxon>Digenea</taxon>
        <taxon>Strigeidida</taxon>
        <taxon>Schistosomatoidea</taxon>
        <taxon>Schistosomatidae</taxon>
        <taxon>Trichobilharzia</taxon>
    </lineage>
</organism>